<keyword evidence="3" id="KW-0653">Protein transport</keyword>
<feature type="compositionally biased region" description="Polar residues" evidence="7">
    <location>
        <begin position="1821"/>
        <end position="1834"/>
    </location>
</feature>
<feature type="region of interest" description="Disordered" evidence="7">
    <location>
        <begin position="1"/>
        <end position="39"/>
    </location>
</feature>
<keyword evidence="2" id="KW-0813">Transport</keyword>
<protein>
    <submittedName>
        <fullName evidence="11">Protein dopey</fullName>
    </submittedName>
</protein>
<keyword evidence="4" id="KW-0333">Golgi apparatus</keyword>
<dbReference type="EMBL" id="MU858058">
    <property type="protein sequence ID" value="KAK4217691.1"/>
    <property type="molecule type" value="Genomic_DNA"/>
</dbReference>
<dbReference type="InterPro" id="IPR056457">
    <property type="entry name" value="DOP1_C"/>
</dbReference>
<proteinExistence type="inferred from homology"/>
<comment type="subcellular location">
    <subcellularLocation>
        <location evidence="1">Golgi apparatus membrane</location>
        <topology evidence="1">Peripheral membrane protein</topology>
    </subcellularLocation>
</comment>
<evidence type="ECO:0000259" key="10">
    <source>
        <dbReference type="Pfam" id="PF24598"/>
    </source>
</evidence>
<dbReference type="GO" id="GO:0000139">
    <property type="term" value="C:Golgi membrane"/>
    <property type="evidence" value="ECO:0007669"/>
    <property type="project" value="UniProtKB-SubCell"/>
</dbReference>
<feature type="region of interest" description="Disordered" evidence="7">
    <location>
        <begin position="1064"/>
        <end position="1084"/>
    </location>
</feature>
<evidence type="ECO:0000313" key="12">
    <source>
        <dbReference type="Proteomes" id="UP001301769"/>
    </source>
</evidence>
<feature type="region of interest" description="Disordered" evidence="7">
    <location>
        <begin position="1470"/>
        <end position="1495"/>
    </location>
</feature>
<dbReference type="GO" id="GO:0005768">
    <property type="term" value="C:endosome"/>
    <property type="evidence" value="ECO:0007669"/>
    <property type="project" value="TreeGrafter"/>
</dbReference>
<dbReference type="InterPro" id="IPR056458">
    <property type="entry name" value="TPR_DOP1_M"/>
</dbReference>
<evidence type="ECO:0000259" key="9">
    <source>
        <dbReference type="Pfam" id="PF24597"/>
    </source>
</evidence>
<dbReference type="SUPFAM" id="SSF48371">
    <property type="entry name" value="ARM repeat"/>
    <property type="match status" value="2"/>
</dbReference>
<keyword evidence="12" id="KW-1185">Reference proteome</keyword>
<dbReference type="GO" id="GO:0006895">
    <property type="term" value="P:Golgi to endosome transport"/>
    <property type="evidence" value="ECO:0007669"/>
    <property type="project" value="InterPro"/>
</dbReference>
<comment type="caution">
    <text evidence="11">The sequence shown here is derived from an EMBL/GenBank/DDBJ whole genome shotgun (WGS) entry which is preliminary data.</text>
</comment>
<evidence type="ECO:0000259" key="8">
    <source>
        <dbReference type="Pfam" id="PF04118"/>
    </source>
</evidence>
<feature type="compositionally biased region" description="Polar residues" evidence="7">
    <location>
        <begin position="1486"/>
        <end position="1495"/>
    </location>
</feature>
<dbReference type="InterPro" id="IPR040314">
    <property type="entry name" value="DOP1"/>
</dbReference>
<reference evidence="11" key="2">
    <citation type="submission" date="2023-05" db="EMBL/GenBank/DDBJ databases">
        <authorList>
            <consortium name="Lawrence Berkeley National Laboratory"/>
            <person name="Steindorff A."/>
            <person name="Hensen N."/>
            <person name="Bonometti L."/>
            <person name="Westerberg I."/>
            <person name="Brannstrom I.O."/>
            <person name="Guillou S."/>
            <person name="Cros-Aarteil S."/>
            <person name="Calhoun S."/>
            <person name="Haridas S."/>
            <person name="Kuo A."/>
            <person name="Mondo S."/>
            <person name="Pangilinan J."/>
            <person name="Riley R."/>
            <person name="Labutti K."/>
            <person name="Andreopoulos B."/>
            <person name="Lipzen A."/>
            <person name="Chen C."/>
            <person name="Yanf M."/>
            <person name="Daum C."/>
            <person name="Ng V."/>
            <person name="Clum A."/>
            <person name="Ohm R."/>
            <person name="Martin F."/>
            <person name="Silar P."/>
            <person name="Natvig D."/>
            <person name="Lalanne C."/>
            <person name="Gautier V."/>
            <person name="Ament-Velasquez S.L."/>
            <person name="Kruys A."/>
            <person name="Hutchinson M.I."/>
            <person name="Powell A.J."/>
            <person name="Barry K."/>
            <person name="Miller A.N."/>
            <person name="Grigoriev I.V."/>
            <person name="Debuchy R."/>
            <person name="Gladieux P."/>
            <person name="Thoren M.H."/>
            <person name="Johannesson H."/>
        </authorList>
    </citation>
    <scope>NUCLEOTIDE SEQUENCE</scope>
    <source>
        <strain evidence="11">PSN293</strain>
    </source>
</reference>
<feature type="domain" description="DOP1 N-terminal" evidence="8">
    <location>
        <begin position="38"/>
        <end position="367"/>
    </location>
</feature>
<gene>
    <name evidence="11" type="ORF">QBC37DRAFT_414381</name>
</gene>
<reference evidence="11" key="1">
    <citation type="journal article" date="2023" name="Mol. Phylogenet. Evol.">
        <title>Genome-scale phylogeny and comparative genomics of the fungal order Sordariales.</title>
        <authorList>
            <person name="Hensen N."/>
            <person name="Bonometti L."/>
            <person name="Westerberg I."/>
            <person name="Brannstrom I.O."/>
            <person name="Guillou S."/>
            <person name="Cros-Aarteil S."/>
            <person name="Calhoun S."/>
            <person name="Haridas S."/>
            <person name="Kuo A."/>
            <person name="Mondo S."/>
            <person name="Pangilinan J."/>
            <person name="Riley R."/>
            <person name="LaButti K."/>
            <person name="Andreopoulos B."/>
            <person name="Lipzen A."/>
            <person name="Chen C."/>
            <person name="Yan M."/>
            <person name="Daum C."/>
            <person name="Ng V."/>
            <person name="Clum A."/>
            <person name="Steindorff A."/>
            <person name="Ohm R.A."/>
            <person name="Martin F."/>
            <person name="Silar P."/>
            <person name="Natvig D.O."/>
            <person name="Lalanne C."/>
            <person name="Gautier V."/>
            <person name="Ament-Velasquez S.L."/>
            <person name="Kruys A."/>
            <person name="Hutchinson M.I."/>
            <person name="Powell A.J."/>
            <person name="Barry K."/>
            <person name="Miller A.N."/>
            <person name="Grigoriev I.V."/>
            <person name="Debuchy R."/>
            <person name="Gladieux P."/>
            <person name="Hiltunen Thoren M."/>
            <person name="Johannesson H."/>
        </authorList>
    </citation>
    <scope>NUCLEOTIDE SEQUENCE</scope>
    <source>
        <strain evidence="11">PSN293</strain>
    </source>
</reference>
<dbReference type="Pfam" id="PF24598">
    <property type="entry name" value="DOP1_C"/>
    <property type="match status" value="1"/>
</dbReference>
<dbReference type="Pfam" id="PF04118">
    <property type="entry name" value="Dopey_N"/>
    <property type="match status" value="1"/>
</dbReference>
<dbReference type="GO" id="GO:0005829">
    <property type="term" value="C:cytosol"/>
    <property type="evidence" value="ECO:0007669"/>
    <property type="project" value="GOC"/>
</dbReference>
<dbReference type="Proteomes" id="UP001301769">
    <property type="component" value="Unassembled WGS sequence"/>
</dbReference>
<dbReference type="InterPro" id="IPR016024">
    <property type="entry name" value="ARM-type_fold"/>
</dbReference>
<feature type="region of interest" description="Disordered" evidence="7">
    <location>
        <begin position="814"/>
        <end position="833"/>
    </location>
</feature>
<dbReference type="GO" id="GO:0005802">
    <property type="term" value="C:trans-Golgi network"/>
    <property type="evidence" value="ECO:0007669"/>
    <property type="project" value="TreeGrafter"/>
</dbReference>
<evidence type="ECO:0000256" key="2">
    <source>
        <dbReference type="ARBA" id="ARBA00022448"/>
    </source>
</evidence>
<sequence length="1912" mass="210356">MALDLGRRSVSPESSGRESPVPRQWRNQLGGDEPPPKDKHYRKYASGVDRALSLFDTALQEWADYISFLNRLLKALQARPSSAATIPAKATVAKRLSQCLNPSLPSGVHQKALEVYNHVFTIIGKDGLSRDLPLYLPGLASVLSFGSLSVRTPFLNLLERHVLPVNPRSLRPAVKSLVLALLPGLEEETSEDFDRTLKLMERFKAAIRPADGQEITPIHSTGDDYFWQCFFLAAITGHTRRTGALAYLVRSLPELGHALQPEGQKGTDAGQNSMDSEGSAKLTQLVTTPEPGLLIRCFAAGLADDQLLIQRGYLDLLVSHLPLHSKVLQSRAKSGDLELLLRAAAGVTIRRDMSLNRRLWTWLLGPEPAASHEGENGMESPASPSSHTQGYFASGTSYFEEFGLQPLTRALLGMIKSDADSNPAEIARPYRICLSLMDRWEIGGLVVPEVFLSVVDNVREFKGKANKADFVEVLRSASVFFDGVESGLIYSEILTLVAQAISPGTLSVDERTAKLDLVNFILTHFNVREEEMITIHAPLTVLSILCMTEEAKETGRSSSRSSLPASSPLPTQALSIAASLLELVPERAFLADTKGQQTAAIESKVLAGIPNVELLKKIRTFYVTDQGNSEAAALPFARQNVVELLLQKACNLNCESLGQKEAGDEVAVKSRILMLLLSKSPAQSYLDAKRLLASLHRRLSYASPIPFITYSSILSLSTHLHSSGRISHVELSELVTPLVRHAWAFLSGSEPKYHVETVRSLWVLQTALSPSNRDIEAAISSLMLEKDTAGTYAQRPSEPGRSFCVLWSHSLQDNPSGADRRGPKTPNGDLKAPPRLAGMDNYEVMLTRPLFLMLDALVDERTQLFMTVKTWISNSSGIDRLFAVFVSKFAELSFLRRRQDTAASATDTQLTTDDDLDLVLYYVRSLSLVFRWGPNSMWAAMAKKTIRSTSYYPPLSEITGTDQDVTYQEFFLRVCLNCKSGNKLLDNEGSEGRVTQLYRCALSALHQILLNPYSAPLCKLQLETPLIEKLMESLMGPDPYVQVLLLDVVYASLRLREMLPVELPSSPTNEKRPTTADPAKGYRPSITGERPQVAQLTPPTLLKCILAGLSSASSRPVLDSWISFLSECLPLYSESIFQVLIPLVETLCAQIADTFKSLQRLFRSSDQLPTHGAVGPETTLISLLHGLDLVLAKGHERLLAEEARAQDVKSPEQPQGFFGNMVSGVFSSDAPQSRSATANDRLTVLLAFQDAVRICFTIWSWGQGSDSLLQDVSSGASFTYTSLRMRNRARRLLEHLFAAETLECLETVIGIWKGALLDSPETTRHAEVFNLLPALTESRPKHTMPALFNAIYSRTNPSALEASRRSTLTIELQDTDVVIFLVDYARSLEDDAMDEIWQDCMLFLKDLLGNPFPHRQALPSLLEFAAILGEKVDNTNFGEQRRMRRDLADLFIRLLTAIFTTRPGIAESATGASSISSASEKRPSEVSRQSASTIRAPSDRAEDVVRILSTIVPNLPKILVDNDRILTAASSISTNVIGPTLRSKAFPDTVSKNTLVLLQELSRLPNNQKSWKKDVADAFNDSRFFGSNLTLVQEDWLPLLKQWTVADKERMPELLSRITPPTTAGIVFGVGATSARLEADRKTQLNVRRVATLILACSPDTYVADLPAILDKITELLSATSTSSPSSTTRAEVYMLVRALVLRTSAIHLAPLWPIINVELHAAISSVVAPDHSTPSDTYSNPSIMQACKLLDLLICVAPDDFQLHEWLFVTDTIDAVYRPSATNSLYQPVALVDEVSEELGAAMSSTYMAADYHHHSAPSSLTASSGGLTNSSNSHKKRPLLGSGNQEGGISDEVSMDRKDELVAKVLRPFFGQLSIYAFESTYAMAPVDWEGCVASLVKDLFDERTIVRAL</sequence>
<dbReference type="PANTHER" id="PTHR14042:SF24">
    <property type="entry name" value="PROTEIN DOPEY-1 HOMOLOG"/>
    <property type="match status" value="1"/>
</dbReference>
<keyword evidence="5" id="KW-0472">Membrane</keyword>
<evidence type="ECO:0000256" key="3">
    <source>
        <dbReference type="ARBA" id="ARBA00022927"/>
    </source>
</evidence>
<name>A0AAN6YFJ5_9PEZI</name>
<feature type="domain" description="DOP1-like C-terminal" evidence="10">
    <location>
        <begin position="1380"/>
        <end position="1885"/>
    </location>
</feature>
<evidence type="ECO:0000256" key="7">
    <source>
        <dbReference type="SAM" id="MobiDB-lite"/>
    </source>
</evidence>
<feature type="region of interest" description="Disordered" evidence="7">
    <location>
        <begin position="1821"/>
        <end position="1853"/>
    </location>
</feature>
<evidence type="ECO:0000256" key="6">
    <source>
        <dbReference type="ARBA" id="ARBA00046326"/>
    </source>
</evidence>
<evidence type="ECO:0000256" key="5">
    <source>
        <dbReference type="ARBA" id="ARBA00023136"/>
    </source>
</evidence>
<dbReference type="PANTHER" id="PTHR14042">
    <property type="entry name" value="DOPEY-RELATED"/>
    <property type="match status" value="1"/>
</dbReference>
<dbReference type="GO" id="GO:0015031">
    <property type="term" value="P:protein transport"/>
    <property type="evidence" value="ECO:0007669"/>
    <property type="project" value="UniProtKB-KW"/>
</dbReference>
<evidence type="ECO:0000313" key="11">
    <source>
        <dbReference type="EMBL" id="KAK4217691.1"/>
    </source>
</evidence>
<dbReference type="Pfam" id="PF24597">
    <property type="entry name" value="TPR_DOP1_M"/>
    <property type="match status" value="1"/>
</dbReference>
<evidence type="ECO:0000256" key="4">
    <source>
        <dbReference type="ARBA" id="ARBA00023034"/>
    </source>
</evidence>
<organism evidence="11 12">
    <name type="scientific">Rhypophila decipiens</name>
    <dbReference type="NCBI Taxonomy" id="261697"/>
    <lineage>
        <taxon>Eukaryota</taxon>
        <taxon>Fungi</taxon>
        <taxon>Dikarya</taxon>
        <taxon>Ascomycota</taxon>
        <taxon>Pezizomycotina</taxon>
        <taxon>Sordariomycetes</taxon>
        <taxon>Sordariomycetidae</taxon>
        <taxon>Sordariales</taxon>
        <taxon>Naviculisporaceae</taxon>
        <taxon>Rhypophila</taxon>
    </lineage>
</organism>
<dbReference type="InterPro" id="IPR007249">
    <property type="entry name" value="DOP1_N"/>
</dbReference>
<accession>A0AAN6YFJ5</accession>
<feature type="domain" description="DOP1-like middle TPR" evidence="9">
    <location>
        <begin position="398"/>
        <end position="622"/>
    </location>
</feature>
<comment type="similarity">
    <text evidence="6">Belongs to the DOP1 family.</text>
</comment>
<evidence type="ECO:0000256" key="1">
    <source>
        <dbReference type="ARBA" id="ARBA00004395"/>
    </source>
</evidence>